<protein>
    <submittedName>
        <fullName evidence="1">Uncharacterized protein</fullName>
    </submittedName>
</protein>
<organism evidence="1 2">
    <name type="scientific">Catharanthus roseus</name>
    <name type="common">Madagascar periwinkle</name>
    <name type="synonym">Vinca rosea</name>
    <dbReference type="NCBI Taxonomy" id="4058"/>
    <lineage>
        <taxon>Eukaryota</taxon>
        <taxon>Viridiplantae</taxon>
        <taxon>Streptophyta</taxon>
        <taxon>Embryophyta</taxon>
        <taxon>Tracheophyta</taxon>
        <taxon>Spermatophyta</taxon>
        <taxon>Magnoliopsida</taxon>
        <taxon>eudicotyledons</taxon>
        <taxon>Gunneridae</taxon>
        <taxon>Pentapetalae</taxon>
        <taxon>asterids</taxon>
        <taxon>lamiids</taxon>
        <taxon>Gentianales</taxon>
        <taxon>Apocynaceae</taxon>
        <taxon>Rauvolfioideae</taxon>
        <taxon>Vinceae</taxon>
        <taxon>Catharanthinae</taxon>
        <taxon>Catharanthus</taxon>
    </lineage>
</organism>
<sequence length="150" mass="17169">MGDWVLFFITKGDYNIKHAKWVTMPIFITNCLFFIINGDYNINHAKWVISGGSIQKLLQEYGPFGEQIIQELHKENSFRHSVLALETLDIRGANILVNPKGEVKLADFGMAKHIASCSSVLSFNGSPYWMAPEVAKLHHCFLWCFFFLQI</sequence>
<dbReference type="Proteomes" id="UP001060085">
    <property type="component" value="Linkage Group LG08"/>
</dbReference>
<comment type="caution">
    <text evidence="1">The sequence shown here is derived from an EMBL/GenBank/DDBJ whole genome shotgun (WGS) entry which is preliminary data.</text>
</comment>
<accession>A0ACB9ZT00</accession>
<name>A0ACB9ZT00_CATRO</name>
<keyword evidence="2" id="KW-1185">Reference proteome</keyword>
<evidence type="ECO:0000313" key="1">
    <source>
        <dbReference type="EMBL" id="KAI5650484.1"/>
    </source>
</evidence>
<evidence type="ECO:0000313" key="2">
    <source>
        <dbReference type="Proteomes" id="UP001060085"/>
    </source>
</evidence>
<gene>
    <name evidence="1" type="ORF">M9H77_36489</name>
</gene>
<reference evidence="2" key="1">
    <citation type="journal article" date="2023" name="Nat. Plants">
        <title>Single-cell RNA sequencing provides a high-resolution roadmap for understanding the multicellular compartmentation of specialized metabolism.</title>
        <authorList>
            <person name="Sun S."/>
            <person name="Shen X."/>
            <person name="Li Y."/>
            <person name="Li Y."/>
            <person name="Wang S."/>
            <person name="Li R."/>
            <person name="Zhang H."/>
            <person name="Shen G."/>
            <person name="Guo B."/>
            <person name="Wei J."/>
            <person name="Xu J."/>
            <person name="St-Pierre B."/>
            <person name="Chen S."/>
            <person name="Sun C."/>
        </authorList>
    </citation>
    <scope>NUCLEOTIDE SEQUENCE [LARGE SCALE GENOMIC DNA]</scope>
</reference>
<dbReference type="EMBL" id="CM044708">
    <property type="protein sequence ID" value="KAI5650484.1"/>
    <property type="molecule type" value="Genomic_DNA"/>
</dbReference>
<proteinExistence type="predicted"/>